<comment type="caution">
    <text evidence="1">The sequence shown here is derived from an EMBL/GenBank/DDBJ whole genome shotgun (WGS) entry which is preliminary data.</text>
</comment>
<dbReference type="EMBL" id="AFHQ01000025">
    <property type="protein sequence ID" value="EGK60927.1"/>
    <property type="molecule type" value="Genomic_DNA"/>
</dbReference>
<evidence type="ECO:0000313" key="1">
    <source>
        <dbReference type="EMBL" id="EGK60927.1"/>
    </source>
</evidence>
<name>F5RKJ9_9FIRM</name>
<sequence length="47" mass="5399">MLHNLRSTDPCSVHPMDFILAVPMKSVFSENYIKMFSPSFPMENPVL</sequence>
<organism evidence="1 2">
    <name type="scientific">Centipeda periodontii DSM 2778</name>
    <dbReference type="NCBI Taxonomy" id="888060"/>
    <lineage>
        <taxon>Bacteria</taxon>
        <taxon>Bacillati</taxon>
        <taxon>Bacillota</taxon>
        <taxon>Negativicutes</taxon>
        <taxon>Selenomonadales</taxon>
        <taxon>Selenomonadaceae</taxon>
        <taxon>Centipeda</taxon>
    </lineage>
</organism>
<proteinExistence type="predicted"/>
<evidence type="ECO:0000313" key="2">
    <source>
        <dbReference type="Proteomes" id="UP000004067"/>
    </source>
</evidence>
<gene>
    <name evidence="1" type="ORF">HMPREF9081_0784</name>
</gene>
<dbReference type="AlphaFoldDB" id="F5RKJ9"/>
<protein>
    <submittedName>
        <fullName evidence="1">Uncharacterized protein</fullName>
    </submittedName>
</protein>
<dbReference type="Proteomes" id="UP000004067">
    <property type="component" value="Unassembled WGS sequence"/>
</dbReference>
<accession>F5RKJ9</accession>
<dbReference type="HOGENOM" id="CLU_3166094_0_0_9"/>
<dbReference type="STRING" id="888060.HMPREF9081_0784"/>
<reference evidence="1 2" key="1">
    <citation type="submission" date="2011-04" db="EMBL/GenBank/DDBJ databases">
        <authorList>
            <person name="Muzny D."/>
            <person name="Qin X."/>
            <person name="Deng J."/>
            <person name="Jiang H."/>
            <person name="Liu Y."/>
            <person name="Qu J."/>
            <person name="Song X.-Z."/>
            <person name="Zhang L."/>
            <person name="Thornton R."/>
            <person name="Coyle M."/>
            <person name="Francisco L."/>
            <person name="Jackson L."/>
            <person name="Javaid M."/>
            <person name="Korchina V."/>
            <person name="Kovar C."/>
            <person name="Mata R."/>
            <person name="Mathew T."/>
            <person name="Ngo R."/>
            <person name="Nguyen L."/>
            <person name="Nguyen N."/>
            <person name="Okwuonu G."/>
            <person name="Ongeri F."/>
            <person name="Pham C."/>
            <person name="Simmons D."/>
            <person name="Wilczek-Boney K."/>
            <person name="Hale W."/>
            <person name="Jakkamsetti A."/>
            <person name="Pham P."/>
            <person name="Ruth R."/>
            <person name="San Lucas F."/>
            <person name="Warren J."/>
            <person name="Zhang J."/>
            <person name="Zhao Z."/>
            <person name="Zhou C."/>
            <person name="Zhu D."/>
            <person name="Lee S."/>
            <person name="Bess C."/>
            <person name="Blankenburg K."/>
            <person name="Forbes L."/>
            <person name="Fu Q."/>
            <person name="Gubbala S."/>
            <person name="Hirani K."/>
            <person name="Jayaseelan J.C."/>
            <person name="Lara F."/>
            <person name="Munidasa M."/>
            <person name="Palculict T."/>
            <person name="Patil S."/>
            <person name="Pu L.-L."/>
            <person name="Saada N."/>
            <person name="Tang L."/>
            <person name="Weissenberger G."/>
            <person name="Zhu Y."/>
            <person name="Hemphill L."/>
            <person name="Shang Y."/>
            <person name="Youmans B."/>
            <person name="Ayvaz T."/>
            <person name="Ross M."/>
            <person name="Santibanez J."/>
            <person name="Aqrawi P."/>
            <person name="Gross S."/>
            <person name="Joshi V."/>
            <person name="Fowler G."/>
            <person name="Nazareth L."/>
            <person name="Reid J."/>
            <person name="Worley K."/>
            <person name="Petrosino J."/>
            <person name="Highlander S."/>
            <person name="Gibbs R."/>
        </authorList>
    </citation>
    <scope>NUCLEOTIDE SEQUENCE [LARGE SCALE GENOMIC DNA]</scope>
    <source>
        <strain evidence="1 2">DSM 2778</strain>
    </source>
</reference>
<keyword evidence="2" id="KW-1185">Reference proteome</keyword>